<dbReference type="PANTHER" id="PTHR31118:SF12">
    <property type="entry name" value="CYCLASE-LIKE PROTEIN 2"/>
    <property type="match status" value="1"/>
</dbReference>
<gene>
    <name evidence="1" type="ordered locus">AMIS_43960</name>
</gene>
<proteinExistence type="predicted"/>
<dbReference type="SUPFAM" id="SSF102198">
    <property type="entry name" value="Putative cyclase"/>
    <property type="match status" value="1"/>
</dbReference>
<dbReference type="EMBL" id="AP012319">
    <property type="protein sequence ID" value="BAL89616.1"/>
    <property type="molecule type" value="Genomic_DNA"/>
</dbReference>
<reference evidence="1 2" key="1">
    <citation type="submission" date="2012-02" db="EMBL/GenBank/DDBJ databases">
        <title>Complete genome sequence of Actinoplanes missouriensis 431 (= NBRC 102363).</title>
        <authorList>
            <person name="Ohnishi Y."/>
            <person name="Ishikawa J."/>
            <person name="Sekine M."/>
            <person name="Hosoyama A."/>
            <person name="Harada T."/>
            <person name="Narita H."/>
            <person name="Hata T."/>
            <person name="Konno Y."/>
            <person name="Tutikane K."/>
            <person name="Fujita N."/>
            <person name="Horinouchi S."/>
            <person name="Hayakawa M."/>
        </authorList>
    </citation>
    <scope>NUCLEOTIDE SEQUENCE [LARGE SCALE GENOMIC DNA]</scope>
    <source>
        <strain evidence="2">ATCC 14538 / DSM 43046 / CBS 188.64 / JCM 3121 / NBRC 102363 / NCIMB 12654 / NRRL B-3342 / UNCC 431</strain>
    </source>
</reference>
<dbReference type="AlphaFoldDB" id="I0H9C9"/>
<evidence type="ECO:0000313" key="2">
    <source>
        <dbReference type="Proteomes" id="UP000007882"/>
    </source>
</evidence>
<name>I0H9C9_ACTM4</name>
<keyword evidence="2" id="KW-1185">Reference proteome</keyword>
<dbReference type="GO" id="GO:0019441">
    <property type="term" value="P:L-tryptophan catabolic process to kynurenine"/>
    <property type="evidence" value="ECO:0007669"/>
    <property type="project" value="InterPro"/>
</dbReference>
<dbReference type="PATRIC" id="fig|512565.3.peg.4382"/>
<evidence type="ECO:0000313" key="1">
    <source>
        <dbReference type="EMBL" id="BAL89616.1"/>
    </source>
</evidence>
<dbReference type="eggNOG" id="COG1878">
    <property type="taxonomic scope" value="Bacteria"/>
</dbReference>
<dbReference type="Proteomes" id="UP000007882">
    <property type="component" value="Chromosome"/>
</dbReference>
<dbReference type="PROSITE" id="PS51318">
    <property type="entry name" value="TAT"/>
    <property type="match status" value="1"/>
</dbReference>
<organism evidence="1 2">
    <name type="scientific">Actinoplanes missouriensis (strain ATCC 14538 / DSM 43046 / CBS 188.64 / JCM 3121 / NBRC 102363 / NCIMB 12654 / NRRL B-3342 / UNCC 431)</name>
    <dbReference type="NCBI Taxonomy" id="512565"/>
    <lineage>
        <taxon>Bacteria</taxon>
        <taxon>Bacillati</taxon>
        <taxon>Actinomycetota</taxon>
        <taxon>Actinomycetes</taxon>
        <taxon>Micromonosporales</taxon>
        <taxon>Micromonosporaceae</taxon>
        <taxon>Actinoplanes</taxon>
    </lineage>
</organism>
<dbReference type="HOGENOM" id="CLU_030671_2_0_11"/>
<dbReference type="InterPro" id="IPR037175">
    <property type="entry name" value="KFase_sf"/>
</dbReference>
<dbReference type="Gene3D" id="3.50.30.50">
    <property type="entry name" value="Putative cyclase"/>
    <property type="match status" value="1"/>
</dbReference>
<dbReference type="KEGG" id="ams:AMIS_43960"/>
<accession>I0H9C9</accession>
<dbReference type="STRING" id="512565.AMIS_43960"/>
<dbReference type="PANTHER" id="PTHR31118">
    <property type="entry name" value="CYCLASE-LIKE PROTEIN 2"/>
    <property type="match status" value="1"/>
</dbReference>
<protein>
    <submittedName>
        <fullName evidence="1">Putative cyclase</fullName>
    </submittedName>
</protein>
<dbReference type="Pfam" id="PF04199">
    <property type="entry name" value="Cyclase"/>
    <property type="match status" value="1"/>
</dbReference>
<dbReference type="InterPro" id="IPR006311">
    <property type="entry name" value="TAT_signal"/>
</dbReference>
<dbReference type="OrthoDB" id="7067800at2"/>
<sequence>MGAMCLSNHRITRRGALAGGVAAAAAAVALGEPAKAGPKANGPLDLTYPLTTSFPAFEPGEEAVRHTVATIEKDGYFLQEWKILEHIGTHVDAPAHFTKGGRVATELQPSELILPAVVVDIADRAARDADTVVTVADLRAFERRHGRIPDGAAVLMHSGWGKRSGDADAYRGVDAAGRMHFPGFGTDACEWLLRHRRIRSLGVDTLSIDPGNSVTYDTHHVLTGADRYGMENLANLHRLPPTGATIMVGLIPYEGGSGGQARVLATR</sequence>
<dbReference type="GO" id="GO:0004061">
    <property type="term" value="F:arylformamidase activity"/>
    <property type="evidence" value="ECO:0007669"/>
    <property type="project" value="InterPro"/>
</dbReference>
<dbReference type="InterPro" id="IPR007325">
    <property type="entry name" value="KFase/CYL"/>
</dbReference>